<reference evidence="1 2" key="1">
    <citation type="submission" date="2018-11" db="EMBL/GenBank/DDBJ databases">
        <title>Genome sequence of Saitozyma podzolica DSM 27192.</title>
        <authorList>
            <person name="Aliyu H."/>
            <person name="Gorte O."/>
            <person name="Ochsenreither K."/>
        </authorList>
    </citation>
    <scope>NUCLEOTIDE SEQUENCE [LARGE SCALE GENOMIC DNA]</scope>
    <source>
        <strain evidence="1 2">DSM 27192</strain>
    </source>
</reference>
<evidence type="ECO:0000313" key="1">
    <source>
        <dbReference type="EMBL" id="RSH95871.1"/>
    </source>
</evidence>
<organism evidence="1 2">
    <name type="scientific">Saitozyma podzolica</name>
    <dbReference type="NCBI Taxonomy" id="1890683"/>
    <lineage>
        <taxon>Eukaryota</taxon>
        <taxon>Fungi</taxon>
        <taxon>Dikarya</taxon>
        <taxon>Basidiomycota</taxon>
        <taxon>Agaricomycotina</taxon>
        <taxon>Tremellomycetes</taxon>
        <taxon>Tremellales</taxon>
        <taxon>Trimorphomycetaceae</taxon>
        <taxon>Saitozyma</taxon>
    </lineage>
</organism>
<protein>
    <submittedName>
        <fullName evidence="1">Uncharacterized protein</fullName>
    </submittedName>
</protein>
<accession>A0A427YXR8</accession>
<dbReference type="AlphaFoldDB" id="A0A427YXR8"/>
<dbReference type="OrthoDB" id="2575973at2759"/>
<dbReference type="Proteomes" id="UP000279259">
    <property type="component" value="Unassembled WGS sequence"/>
</dbReference>
<name>A0A427YXR8_9TREE</name>
<comment type="caution">
    <text evidence="1">The sequence shown here is derived from an EMBL/GenBank/DDBJ whole genome shotgun (WGS) entry which is preliminary data.</text>
</comment>
<dbReference type="EMBL" id="RSCD01000001">
    <property type="protein sequence ID" value="RSH95871.1"/>
    <property type="molecule type" value="Genomic_DNA"/>
</dbReference>
<proteinExistence type="predicted"/>
<keyword evidence="2" id="KW-1185">Reference proteome</keyword>
<gene>
    <name evidence="1" type="ORF">EHS25_000964</name>
</gene>
<evidence type="ECO:0000313" key="2">
    <source>
        <dbReference type="Proteomes" id="UP000279259"/>
    </source>
</evidence>
<sequence>MIGSDHADSSFDANLPLTKCPSSAGLLGGGQQPASGSDPVGVIVLDVVNELKLTVALPISVINSLNASRSENAAAYQSALGDIATAVQNALVTVQQRAGNSAVAGRAQEQVLDAVGNELAKAGLLGNIDDALQGLVRGVEPLLRVVGTQSAYDLLYDIKLSRTS</sequence>